<feature type="region of interest" description="Disordered" evidence="1">
    <location>
        <begin position="82"/>
        <end position="115"/>
    </location>
</feature>
<evidence type="ECO:0000313" key="4">
    <source>
        <dbReference type="WBParaSite" id="NBR_0001535601-mRNA-1"/>
    </source>
</evidence>
<gene>
    <name evidence="2" type="ORF">NBR_LOCUS15357</name>
</gene>
<dbReference type="WBParaSite" id="NBR_0001535601-mRNA-1">
    <property type="protein sequence ID" value="NBR_0001535601-mRNA-1"/>
    <property type="gene ID" value="NBR_0001535601"/>
</dbReference>
<reference evidence="2 3" key="2">
    <citation type="submission" date="2018-11" db="EMBL/GenBank/DDBJ databases">
        <authorList>
            <consortium name="Pathogen Informatics"/>
        </authorList>
    </citation>
    <scope>NUCLEOTIDE SEQUENCE [LARGE SCALE GENOMIC DNA]</scope>
</reference>
<accession>A0A0N4YF42</accession>
<organism evidence="4">
    <name type="scientific">Nippostrongylus brasiliensis</name>
    <name type="common">Rat hookworm</name>
    <dbReference type="NCBI Taxonomy" id="27835"/>
    <lineage>
        <taxon>Eukaryota</taxon>
        <taxon>Metazoa</taxon>
        <taxon>Ecdysozoa</taxon>
        <taxon>Nematoda</taxon>
        <taxon>Chromadorea</taxon>
        <taxon>Rhabditida</taxon>
        <taxon>Rhabditina</taxon>
        <taxon>Rhabditomorpha</taxon>
        <taxon>Strongyloidea</taxon>
        <taxon>Heligmosomidae</taxon>
        <taxon>Nippostrongylus</taxon>
    </lineage>
</organism>
<keyword evidence="3" id="KW-1185">Reference proteome</keyword>
<dbReference type="EMBL" id="UYSL01021703">
    <property type="protein sequence ID" value="VDL78951.1"/>
    <property type="molecule type" value="Genomic_DNA"/>
</dbReference>
<name>A0A0N4YF42_NIPBR</name>
<proteinExistence type="predicted"/>
<reference evidence="4" key="1">
    <citation type="submission" date="2017-02" db="UniProtKB">
        <authorList>
            <consortium name="WormBaseParasite"/>
        </authorList>
    </citation>
    <scope>IDENTIFICATION</scope>
</reference>
<sequence>MAGSKPYRLSDVLGGLTDLISRRRSPSFSRKRDKEAERARKGSAPAGLDQMFVPVVEMLVASADAPRRASVSPMRHLDVMKAATASSSTPPSVHVQFHDDKDGSTAQTGANSGGF</sequence>
<feature type="compositionally biased region" description="Polar residues" evidence="1">
    <location>
        <begin position="104"/>
        <end position="115"/>
    </location>
</feature>
<dbReference type="OMA" id="PAGLDQM"/>
<feature type="region of interest" description="Disordered" evidence="1">
    <location>
        <begin position="21"/>
        <end position="46"/>
    </location>
</feature>
<dbReference type="OrthoDB" id="5873213at2759"/>
<evidence type="ECO:0000313" key="2">
    <source>
        <dbReference type="EMBL" id="VDL78951.1"/>
    </source>
</evidence>
<dbReference type="Proteomes" id="UP000271162">
    <property type="component" value="Unassembled WGS sequence"/>
</dbReference>
<protein>
    <submittedName>
        <fullName evidence="2 4">Uncharacterized protein</fullName>
    </submittedName>
</protein>
<feature type="compositionally biased region" description="Low complexity" evidence="1">
    <location>
        <begin position="82"/>
        <end position="92"/>
    </location>
</feature>
<dbReference type="AlphaFoldDB" id="A0A0N4YF42"/>
<evidence type="ECO:0000313" key="3">
    <source>
        <dbReference type="Proteomes" id="UP000271162"/>
    </source>
</evidence>
<evidence type="ECO:0000256" key="1">
    <source>
        <dbReference type="SAM" id="MobiDB-lite"/>
    </source>
</evidence>
<feature type="compositionally biased region" description="Basic and acidic residues" evidence="1">
    <location>
        <begin position="30"/>
        <end position="40"/>
    </location>
</feature>